<dbReference type="AlphaFoldDB" id="A0A1H2BSQ4"/>
<dbReference type="SUPFAM" id="SSF50630">
    <property type="entry name" value="Acid proteases"/>
    <property type="match status" value="1"/>
</dbReference>
<name>A0A1H2BSQ4_MUCMA</name>
<protein>
    <submittedName>
        <fullName evidence="2">Aspartyl protease</fullName>
    </submittedName>
</protein>
<keyword evidence="2" id="KW-0645">Protease</keyword>
<dbReference type="OrthoDB" id="644381at2"/>
<dbReference type="InterPro" id="IPR034122">
    <property type="entry name" value="Retropepsin-like_bacterial"/>
</dbReference>
<dbReference type="EMBL" id="LT629740">
    <property type="protein sequence ID" value="SDT61154.1"/>
    <property type="molecule type" value="Genomic_DNA"/>
</dbReference>
<feature type="signal peptide" evidence="1">
    <location>
        <begin position="1"/>
        <end position="19"/>
    </location>
</feature>
<keyword evidence="3" id="KW-1185">Reference proteome</keyword>
<dbReference type="RefSeq" id="WP_091377978.1">
    <property type="nucleotide sequence ID" value="NZ_LT629740.1"/>
</dbReference>
<evidence type="ECO:0000313" key="2">
    <source>
        <dbReference type="EMBL" id="SDT61154.1"/>
    </source>
</evidence>
<dbReference type="Pfam" id="PF13650">
    <property type="entry name" value="Asp_protease_2"/>
    <property type="match status" value="1"/>
</dbReference>
<evidence type="ECO:0000256" key="1">
    <source>
        <dbReference type="SAM" id="SignalP"/>
    </source>
</evidence>
<dbReference type="Gene3D" id="2.40.70.10">
    <property type="entry name" value="Acid Proteases"/>
    <property type="match status" value="2"/>
</dbReference>
<reference evidence="2 3" key="1">
    <citation type="submission" date="2016-10" db="EMBL/GenBank/DDBJ databases">
        <authorList>
            <person name="de Groot N.N."/>
        </authorList>
    </citation>
    <scope>NUCLEOTIDE SEQUENCE [LARGE SCALE GENOMIC DNA]</scope>
    <source>
        <strain evidence="2 3">MP1X4</strain>
    </source>
</reference>
<evidence type="ECO:0000313" key="3">
    <source>
        <dbReference type="Proteomes" id="UP000199679"/>
    </source>
</evidence>
<accession>A0A1H2BSQ4</accession>
<gene>
    <name evidence="2" type="ORF">SAMN05216490_4320</name>
</gene>
<dbReference type="CDD" id="cd05483">
    <property type="entry name" value="retropepsin_like_bacteria"/>
    <property type="match status" value="1"/>
</dbReference>
<sequence>MKNLILALLLITISLQLHAQNKPIATLPFELKSDNRIYIKCRVNQSDTLTFLFDTGAGAMVINESILGKKLNLVLDSTANNMGSNGESKVKKSTHNKLSFGNIDIDSVTYLAIPYGDAPFDGVFGNNLMKKYVIEINYHKKRIYFYNSKDYVLSAKAYDKFQLKFTLDVPTIDASLFIDSAQIKGTFEMDTGGDSGLIISDYFSKNNHIAQKLKQVATAESTGSDGVKTGVSIVIMPEVTLGTKSFYRIPALLSGAQSGVLGSQQLAGIFGNAFLKRFDMILDLQHNQLFLKPNDYLYTPYYEFLVK</sequence>
<dbReference type="Proteomes" id="UP000199679">
    <property type="component" value="Chromosome I"/>
</dbReference>
<organism evidence="2 3">
    <name type="scientific">Mucilaginibacter mallensis</name>
    <dbReference type="NCBI Taxonomy" id="652787"/>
    <lineage>
        <taxon>Bacteria</taxon>
        <taxon>Pseudomonadati</taxon>
        <taxon>Bacteroidota</taxon>
        <taxon>Sphingobacteriia</taxon>
        <taxon>Sphingobacteriales</taxon>
        <taxon>Sphingobacteriaceae</taxon>
        <taxon>Mucilaginibacter</taxon>
    </lineage>
</organism>
<proteinExistence type="predicted"/>
<keyword evidence="2" id="KW-0378">Hydrolase</keyword>
<keyword evidence="1" id="KW-0732">Signal</keyword>
<dbReference type="STRING" id="652787.SAMN05216490_4320"/>
<dbReference type="GO" id="GO:0006508">
    <property type="term" value="P:proteolysis"/>
    <property type="evidence" value="ECO:0007669"/>
    <property type="project" value="UniProtKB-KW"/>
</dbReference>
<dbReference type="GO" id="GO:0008233">
    <property type="term" value="F:peptidase activity"/>
    <property type="evidence" value="ECO:0007669"/>
    <property type="project" value="UniProtKB-KW"/>
</dbReference>
<dbReference type="InterPro" id="IPR021109">
    <property type="entry name" value="Peptidase_aspartic_dom_sf"/>
</dbReference>
<feature type="chain" id="PRO_5009270357" evidence="1">
    <location>
        <begin position="20"/>
        <end position="307"/>
    </location>
</feature>